<proteinExistence type="predicted"/>
<feature type="compositionally biased region" description="Basic and acidic residues" evidence="1">
    <location>
        <begin position="69"/>
        <end position="85"/>
    </location>
</feature>
<name>A0AA38J593_9CUCU</name>
<evidence type="ECO:0000313" key="2">
    <source>
        <dbReference type="EMBL" id="KAJ3666529.1"/>
    </source>
</evidence>
<organism evidence="2 3">
    <name type="scientific">Zophobas morio</name>
    <dbReference type="NCBI Taxonomy" id="2755281"/>
    <lineage>
        <taxon>Eukaryota</taxon>
        <taxon>Metazoa</taxon>
        <taxon>Ecdysozoa</taxon>
        <taxon>Arthropoda</taxon>
        <taxon>Hexapoda</taxon>
        <taxon>Insecta</taxon>
        <taxon>Pterygota</taxon>
        <taxon>Neoptera</taxon>
        <taxon>Endopterygota</taxon>
        <taxon>Coleoptera</taxon>
        <taxon>Polyphaga</taxon>
        <taxon>Cucujiformia</taxon>
        <taxon>Tenebrionidae</taxon>
        <taxon>Zophobas</taxon>
    </lineage>
</organism>
<dbReference type="Proteomes" id="UP001168821">
    <property type="component" value="Unassembled WGS sequence"/>
</dbReference>
<dbReference type="EMBL" id="JALNTZ010000001">
    <property type="protein sequence ID" value="KAJ3666529.1"/>
    <property type="molecule type" value="Genomic_DNA"/>
</dbReference>
<keyword evidence="3" id="KW-1185">Reference proteome</keyword>
<gene>
    <name evidence="2" type="ORF">Zmor_001968</name>
</gene>
<comment type="caution">
    <text evidence="2">The sequence shown here is derived from an EMBL/GenBank/DDBJ whole genome shotgun (WGS) entry which is preliminary data.</text>
</comment>
<evidence type="ECO:0000313" key="3">
    <source>
        <dbReference type="Proteomes" id="UP001168821"/>
    </source>
</evidence>
<feature type="region of interest" description="Disordered" evidence="1">
    <location>
        <begin position="59"/>
        <end position="92"/>
    </location>
</feature>
<sequence>MSGTTRIQRRKIEEAQYRNFAPKCRSTEAFETVEENPVQVNIVNPKPVSDSTLQELLEILGTRKPAEKRKKDDQATKEEEDKEGSGAESEED</sequence>
<protein>
    <submittedName>
        <fullName evidence="2">Uncharacterized protein</fullName>
    </submittedName>
</protein>
<accession>A0AA38J593</accession>
<evidence type="ECO:0000256" key="1">
    <source>
        <dbReference type="SAM" id="MobiDB-lite"/>
    </source>
</evidence>
<reference evidence="2" key="1">
    <citation type="journal article" date="2023" name="G3 (Bethesda)">
        <title>Whole genome assemblies of Zophobas morio and Tenebrio molitor.</title>
        <authorList>
            <person name="Kaur S."/>
            <person name="Stinson S.A."/>
            <person name="diCenzo G.C."/>
        </authorList>
    </citation>
    <scope>NUCLEOTIDE SEQUENCE</scope>
    <source>
        <strain evidence="2">QUZm001</strain>
    </source>
</reference>
<dbReference type="AlphaFoldDB" id="A0AA38J593"/>